<dbReference type="SUPFAM" id="SSF55785">
    <property type="entry name" value="PYP-like sensor domain (PAS domain)"/>
    <property type="match status" value="1"/>
</dbReference>
<feature type="non-terminal residue" evidence="2">
    <location>
        <position position="1"/>
    </location>
</feature>
<dbReference type="EMBL" id="AUZX01012520">
    <property type="protein sequence ID" value="EQD39049.1"/>
    <property type="molecule type" value="Genomic_DNA"/>
</dbReference>
<comment type="caution">
    <text evidence="2">The sequence shown here is derived from an EMBL/GenBank/DDBJ whole genome shotgun (WGS) entry which is preliminary data.</text>
</comment>
<proteinExistence type="predicted"/>
<organism evidence="2">
    <name type="scientific">mine drainage metagenome</name>
    <dbReference type="NCBI Taxonomy" id="410659"/>
    <lineage>
        <taxon>unclassified sequences</taxon>
        <taxon>metagenomes</taxon>
        <taxon>ecological metagenomes</taxon>
    </lineage>
</organism>
<reference evidence="2" key="1">
    <citation type="submission" date="2013-08" db="EMBL/GenBank/DDBJ databases">
        <authorList>
            <person name="Mendez C."/>
            <person name="Richter M."/>
            <person name="Ferrer M."/>
            <person name="Sanchez J."/>
        </authorList>
    </citation>
    <scope>NUCLEOTIDE SEQUENCE</scope>
</reference>
<dbReference type="Gene3D" id="3.30.450.20">
    <property type="entry name" value="PAS domain"/>
    <property type="match status" value="1"/>
</dbReference>
<reference evidence="2" key="2">
    <citation type="journal article" date="2014" name="ISME J.">
        <title>Microbial stratification in low pH oxic and suboxic macroscopic growths along an acid mine drainage.</title>
        <authorList>
            <person name="Mendez-Garcia C."/>
            <person name="Mesa V."/>
            <person name="Sprenger R.R."/>
            <person name="Richter M."/>
            <person name="Diez M.S."/>
            <person name="Solano J."/>
            <person name="Bargiela R."/>
            <person name="Golyshina O.V."/>
            <person name="Manteca A."/>
            <person name="Ramos J.L."/>
            <person name="Gallego J.R."/>
            <person name="Llorente I."/>
            <person name="Martins Dos Santos V.A."/>
            <person name="Jensen O.N."/>
            <person name="Pelaez A.I."/>
            <person name="Sanchez J."/>
            <person name="Ferrer M."/>
        </authorList>
    </citation>
    <scope>NUCLEOTIDE SEQUENCE</scope>
</reference>
<dbReference type="InterPro" id="IPR000700">
    <property type="entry name" value="PAS-assoc_C"/>
</dbReference>
<protein>
    <recommendedName>
        <fullName evidence="1">PAC domain-containing protein</fullName>
    </recommendedName>
</protein>
<evidence type="ECO:0000259" key="1">
    <source>
        <dbReference type="PROSITE" id="PS50113"/>
    </source>
</evidence>
<accession>T1ADJ6</accession>
<dbReference type="InterPro" id="IPR035965">
    <property type="entry name" value="PAS-like_dom_sf"/>
</dbReference>
<feature type="domain" description="PAC" evidence="1">
    <location>
        <begin position="5"/>
        <end position="59"/>
    </location>
</feature>
<dbReference type="AlphaFoldDB" id="T1ADJ6"/>
<dbReference type="PROSITE" id="PS50113">
    <property type="entry name" value="PAC"/>
    <property type="match status" value="1"/>
</dbReference>
<sequence length="104" mass="12247">SLTIPDTEQFILPWVNRQGLIRWFEWNNTVIQDEWGNFFLVTIGNDITAQREAQVRMQENERRLLDILNVSPIAVRIAINQGRQVVFHNPSYARLIHNPSRHGR</sequence>
<name>T1ADJ6_9ZZZZ</name>
<gene>
    <name evidence="2" type="ORF">B1A_17027</name>
</gene>
<evidence type="ECO:0000313" key="2">
    <source>
        <dbReference type="EMBL" id="EQD39049.1"/>
    </source>
</evidence>